<feature type="transmembrane region" description="Helical" evidence="2">
    <location>
        <begin position="274"/>
        <end position="295"/>
    </location>
</feature>
<dbReference type="SUPFAM" id="SSF81324">
    <property type="entry name" value="Voltage-gated potassium channels"/>
    <property type="match status" value="1"/>
</dbReference>
<dbReference type="GO" id="GO:0033617">
    <property type="term" value="P:mitochondrial respiratory chain complex IV assembly"/>
    <property type="evidence" value="ECO:0007669"/>
    <property type="project" value="InterPro"/>
</dbReference>
<dbReference type="AlphaFoldDB" id="A0AAW1BBV6"/>
<dbReference type="Pfam" id="PF15061">
    <property type="entry name" value="MITRAC7_Phoenixin"/>
    <property type="match status" value="1"/>
</dbReference>
<protein>
    <submittedName>
        <fullName evidence="3">cGMP-gated cation channel alpha-1</fullName>
    </submittedName>
</protein>
<evidence type="ECO:0000256" key="1">
    <source>
        <dbReference type="SAM" id="MobiDB-lite"/>
    </source>
</evidence>
<evidence type="ECO:0000256" key="2">
    <source>
        <dbReference type="SAM" id="Phobius"/>
    </source>
</evidence>
<dbReference type="Proteomes" id="UP001474421">
    <property type="component" value="Unassembled WGS sequence"/>
</dbReference>
<comment type="caution">
    <text evidence="3">The sequence shown here is derived from an EMBL/GenBank/DDBJ whole genome shotgun (WGS) entry which is preliminary data.</text>
</comment>
<feature type="compositionally biased region" description="Basic and acidic residues" evidence="1">
    <location>
        <begin position="11"/>
        <end position="70"/>
    </location>
</feature>
<feature type="compositionally biased region" description="Low complexity" evidence="1">
    <location>
        <begin position="212"/>
        <end position="229"/>
    </location>
</feature>
<feature type="compositionally biased region" description="Polar residues" evidence="1">
    <location>
        <begin position="1"/>
        <end position="10"/>
    </location>
</feature>
<gene>
    <name evidence="3" type="ORF">NXF25_014130</name>
</gene>
<feature type="region of interest" description="Disordered" evidence="1">
    <location>
        <begin position="208"/>
        <end position="234"/>
    </location>
</feature>
<keyword evidence="2" id="KW-0812">Transmembrane</keyword>
<keyword evidence="2" id="KW-0472">Membrane</keyword>
<dbReference type="GO" id="GO:0005743">
    <property type="term" value="C:mitochondrial inner membrane"/>
    <property type="evidence" value="ECO:0007669"/>
    <property type="project" value="TreeGrafter"/>
</dbReference>
<sequence length="334" mass="38215">MGESETQCSDSDPHNLASHDKKESIENVVDGESKQAVETGDTKKNNTVNKEEKDEKKNKSKPEEKNNKEERKKEIFVIDPSGNLYYHWLFCITLPVMYNWTVIIARACFDDLNQNNLEMWCILDYSSDFIYIADMFVRTRTGYLEQGLLRPIKIHWALLPWFLVTGKTFVPANEPPSSSFATELLELLPSWFTGCHLANPDCKRPDAPRFPAPSRSAAPRRLASSRQPPLGVRRGRSGWEAARLFELREHRNRKRRAAGFRFRCGIAMAPLRRYVLVFGGFAAAVGLTLYPIFFYPMTHLGDYKKAQNINRAGIIQEDVQPPGLKVWSDPFGKK</sequence>
<reference evidence="3 4" key="1">
    <citation type="journal article" date="2024" name="Proc. Natl. Acad. Sci. U.S.A.">
        <title>The genetic regulatory architecture and epigenomic basis for age-related changes in rattlesnake venom.</title>
        <authorList>
            <person name="Hogan M.P."/>
            <person name="Holding M.L."/>
            <person name="Nystrom G.S."/>
            <person name="Colston T.J."/>
            <person name="Bartlett D.A."/>
            <person name="Mason A.J."/>
            <person name="Ellsworth S.A."/>
            <person name="Rautsaw R.M."/>
            <person name="Lawrence K.C."/>
            <person name="Strickland J.L."/>
            <person name="He B."/>
            <person name="Fraser P."/>
            <person name="Margres M.J."/>
            <person name="Gilbert D.M."/>
            <person name="Gibbs H.L."/>
            <person name="Parkinson C.L."/>
            <person name="Rokyta D.R."/>
        </authorList>
    </citation>
    <scope>NUCLEOTIDE SEQUENCE [LARGE SCALE GENOMIC DNA]</scope>
    <source>
        <strain evidence="3">DRR0105</strain>
    </source>
</reference>
<dbReference type="EMBL" id="JAOTOJ010000007">
    <property type="protein sequence ID" value="KAK9399161.1"/>
    <property type="molecule type" value="Genomic_DNA"/>
</dbReference>
<dbReference type="PANTHER" id="PTHR34923:SF1">
    <property type="entry name" value="SMALL INTEGRAL MEMBRANE PROTEIN 20"/>
    <property type="match status" value="1"/>
</dbReference>
<keyword evidence="2" id="KW-1133">Transmembrane helix</keyword>
<organism evidence="3 4">
    <name type="scientific">Crotalus adamanteus</name>
    <name type="common">Eastern diamondback rattlesnake</name>
    <dbReference type="NCBI Taxonomy" id="8729"/>
    <lineage>
        <taxon>Eukaryota</taxon>
        <taxon>Metazoa</taxon>
        <taxon>Chordata</taxon>
        <taxon>Craniata</taxon>
        <taxon>Vertebrata</taxon>
        <taxon>Euteleostomi</taxon>
        <taxon>Lepidosauria</taxon>
        <taxon>Squamata</taxon>
        <taxon>Bifurcata</taxon>
        <taxon>Unidentata</taxon>
        <taxon>Episquamata</taxon>
        <taxon>Toxicofera</taxon>
        <taxon>Serpentes</taxon>
        <taxon>Colubroidea</taxon>
        <taxon>Viperidae</taxon>
        <taxon>Crotalinae</taxon>
        <taxon>Crotalus</taxon>
    </lineage>
</organism>
<accession>A0AAW1BBV6</accession>
<proteinExistence type="predicted"/>
<evidence type="ECO:0000313" key="3">
    <source>
        <dbReference type="EMBL" id="KAK9399161.1"/>
    </source>
</evidence>
<feature type="region of interest" description="Disordered" evidence="1">
    <location>
        <begin position="1"/>
        <end position="70"/>
    </location>
</feature>
<dbReference type="InterPro" id="IPR027917">
    <property type="entry name" value="MITRAC7/Phoenixin"/>
</dbReference>
<dbReference type="PANTHER" id="PTHR34923">
    <property type="entry name" value="SMALL INTEGRAL MEMBRANE PROTEIN 20"/>
    <property type="match status" value="1"/>
</dbReference>
<name>A0AAW1BBV6_CROAD</name>
<evidence type="ECO:0000313" key="4">
    <source>
        <dbReference type="Proteomes" id="UP001474421"/>
    </source>
</evidence>
<keyword evidence="4" id="KW-1185">Reference proteome</keyword>